<evidence type="ECO:0008006" key="4">
    <source>
        <dbReference type="Google" id="ProtNLM"/>
    </source>
</evidence>
<protein>
    <recommendedName>
        <fullName evidence="4">ABC-2 type transport system permease protein</fullName>
    </recommendedName>
</protein>
<dbReference type="RefSeq" id="WP_107728206.1">
    <property type="nucleotide sequence ID" value="NZ_PZZP01000002.1"/>
</dbReference>
<evidence type="ECO:0000313" key="2">
    <source>
        <dbReference type="EMBL" id="PTM56921.1"/>
    </source>
</evidence>
<organism evidence="2 3">
    <name type="scientific">Desmospora activa DSM 45169</name>
    <dbReference type="NCBI Taxonomy" id="1121389"/>
    <lineage>
        <taxon>Bacteria</taxon>
        <taxon>Bacillati</taxon>
        <taxon>Bacillota</taxon>
        <taxon>Bacilli</taxon>
        <taxon>Bacillales</taxon>
        <taxon>Thermoactinomycetaceae</taxon>
        <taxon>Desmospora</taxon>
    </lineage>
</organism>
<sequence length="260" mass="30103">MNANQEARRLLHFEWKRYWPDMIISCLSAFFLGLLAVMPLIGQTDHGPFLFQMSIVEADNPVERHVTGLFLDIIFLGLFPLFVLVLTTRMPVSLVKTWEIYAQRLAVARTMPLSTRGFVRARTFQGITMVLLHFVVFFGTIYLVSQAAFVTLPFFTYLSFIAIWLGYSLAVGGWFIFMEWVSGKRSLFVHLGLYLAFVIGLIVFDMWRMLSQMNSSLVDQTIRLVNQYPWISPLTLLFGCLVLFGWSLLIEKRLQTRELY</sequence>
<evidence type="ECO:0000313" key="3">
    <source>
        <dbReference type="Proteomes" id="UP000241639"/>
    </source>
</evidence>
<feature type="transmembrane region" description="Helical" evidence="1">
    <location>
        <begin position="188"/>
        <end position="210"/>
    </location>
</feature>
<feature type="transmembrane region" description="Helical" evidence="1">
    <location>
        <begin position="154"/>
        <end position="176"/>
    </location>
</feature>
<feature type="transmembrane region" description="Helical" evidence="1">
    <location>
        <begin position="21"/>
        <end position="41"/>
    </location>
</feature>
<comment type="caution">
    <text evidence="2">The sequence shown here is derived from an EMBL/GenBank/DDBJ whole genome shotgun (WGS) entry which is preliminary data.</text>
</comment>
<keyword evidence="1" id="KW-0812">Transmembrane</keyword>
<dbReference type="EMBL" id="PZZP01000002">
    <property type="protein sequence ID" value="PTM56921.1"/>
    <property type="molecule type" value="Genomic_DNA"/>
</dbReference>
<evidence type="ECO:0000256" key="1">
    <source>
        <dbReference type="SAM" id="Phobius"/>
    </source>
</evidence>
<keyword evidence="1" id="KW-0472">Membrane</keyword>
<dbReference type="AlphaFoldDB" id="A0A2T4Z4U7"/>
<feature type="transmembrane region" description="Helical" evidence="1">
    <location>
        <begin position="66"/>
        <end position="86"/>
    </location>
</feature>
<dbReference type="OrthoDB" id="2678055at2"/>
<proteinExistence type="predicted"/>
<keyword evidence="3" id="KW-1185">Reference proteome</keyword>
<accession>A0A2T4Z4U7</accession>
<reference evidence="2 3" key="1">
    <citation type="submission" date="2018-04" db="EMBL/GenBank/DDBJ databases">
        <title>Genomic Encyclopedia of Archaeal and Bacterial Type Strains, Phase II (KMG-II): from individual species to whole genera.</title>
        <authorList>
            <person name="Goeker M."/>
        </authorList>
    </citation>
    <scope>NUCLEOTIDE SEQUENCE [LARGE SCALE GENOMIC DNA]</scope>
    <source>
        <strain evidence="2 3">DSM 45169</strain>
    </source>
</reference>
<keyword evidence="1" id="KW-1133">Transmembrane helix</keyword>
<feature type="transmembrane region" description="Helical" evidence="1">
    <location>
        <begin position="230"/>
        <end position="250"/>
    </location>
</feature>
<gene>
    <name evidence="2" type="ORF">C8J48_3249</name>
</gene>
<name>A0A2T4Z4U7_9BACL</name>
<dbReference type="Proteomes" id="UP000241639">
    <property type="component" value="Unassembled WGS sequence"/>
</dbReference>
<feature type="transmembrane region" description="Helical" evidence="1">
    <location>
        <begin position="126"/>
        <end position="148"/>
    </location>
</feature>